<comment type="caution">
    <text evidence="2">The sequence shown here is derived from an EMBL/GenBank/DDBJ whole genome shotgun (WGS) entry which is preliminary data.</text>
</comment>
<dbReference type="Proteomes" id="UP000318093">
    <property type="component" value="Unassembled WGS sequence"/>
</dbReference>
<reference evidence="2 3" key="1">
    <citation type="journal article" date="2019" name="Nat. Microbiol.">
        <title>Mediterranean grassland soil C-N compound turnover is dependent on rainfall and depth, and is mediated by genomically divergent microorganisms.</title>
        <authorList>
            <person name="Diamond S."/>
            <person name="Andeer P.F."/>
            <person name="Li Z."/>
            <person name="Crits-Christoph A."/>
            <person name="Burstein D."/>
            <person name="Anantharaman K."/>
            <person name="Lane K.R."/>
            <person name="Thomas B.C."/>
            <person name="Pan C."/>
            <person name="Northen T.R."/>
            <person name="Banfield J.F."/>
        </authorList>
    </citation>
    <scope>NUCLEOTIDE SEQUENCE [LARGE SCALE GENOMIC DNA]</scope>
    <source>
        <strain evidence="2">NP_6</strain>
    </source>
</reference>
<accession>A0A537JPW5</accession>
<proteinExistence type="predicted"/>
<protein>
    <submittedName>
        <fullName evidence="2">Uncharacterized protein</fullName>
    </submittedName>
</protein>
<sequence length="156" mass="16148">MTGRGARIFVLGIVTGGVAAVLLVGGAAAAWGWRAGAAAHGHEVIALPAQPAQGIPFNPKEFIPVPNPGQDQGPGMPNPGAGNQQCDKILYFFQGKLYQLRPGPMPPGGGNPEFYYMNPYEGPQIPGFPMPGPMIPGMPGMPGPGSPDQGTPPRRI</sequence>
<evidence type="ECO:0000313" key="2">
    <source>
        <dbReference type="EMBL" id="TMI85569.1"/>
    </source>
</evidence>
<feature type="region of interest" description="Disordered" evidence="1">
    <location>
        <begin position="137"/>
        <end position="156"/>
    </location>
</feature>
<dbReference type="EMBL" id="VBAN01000001">
    <property type="protein sequence ID" value="TMI85569.1"/>
    <property type="molecule type" value="Genomic_DNA"/>
</dbReference>
<name>A0A537JPW5_9BACT</name>
<evidence type="ECO:0000313" key="3">
    <source>
        <dbReference type="Proteomes" id="UP000318093"/>
    </source>
</evidence>
<dbReference type="AlphaFoldDB" id="A0A537JPW5"/>
<evidence type="ECO:0000256" key="1">
    <source>
        <dbReference type="SAM" id="MobiDB-lite"/>
    </source>
</evidence>
<gene>
    <name evidence="2" type="ORF">E6H03_00045</name>
</gene>
<organism evidence="2 3">
    <name type="scientific">Candidatus Segetimicrobium genomatis</name>
    <dbReference type="NCBI Taxonomy" id="2569760"/>
    <lineage>
        <taxon>Bacteria</taxon>
        <taxon>Bacillati</taxon>
        <taxon>Candidatus Sysuimicrobiota</taxon>
        <taxon>Candidatus Sysuimicrobiia</taxon>
        <taxon>Candidatus Sysuimicrobiales</taxon>
        <taxon>Candidatus Segetimicrobiaceae</taxon>
        <taxon>Candidatus Segetimicrobium</taxon>
    </lineage>
</organism>